<evidence type="ECO:0000313" key="1">
    <source>
        <dbReference type="EMBL" id="EUN27129.1"/>
    </source>
</evidence>
<organism evidence="1 2">
    <name type="scientific">Bipolaris victoriae (strain FI3)</name>
    <name type="common">Victoria blight of oats agent</name>
    <name type="synonym">Cochliobolus victoriae</name>
    <dbReference type="NCBI Taxonomy" id="930091"/>
    <lineage>
        <taxon>Eukaryota</taxon>
        <taxon>Fungi</taxon>
        <taxon>Dikarya</taxon>
        <taxon>Ascomycota</taxon>
        <taxon>Pezizomycotina</taxon>
        <taxon>Dothideomycetes</taxon>
        <taxon>Pleosporomycetidae</taxon>
        <taxon>Pleosporales</taxon>
        <taxon>Pleosporineae</taxon>
        <taxon>Pleosporaceae</taxon>
        <taxon>Bipolaris</taxon>
    </lineage>
</organism>
<keyword evidence="2" id="KW-1185">Reference proteome</keyword>
<dbReference type="AlphaFoldDB" id="W7EJV1"/>
<name>W7EJV1_BIPV3</name>
<dbReference type="EMBL" id="KI968733">
    <property type="protein sequence ID" value="EUN27129.1"/>
    <property type="molecule type" value="Genomic_DNA"/>
</dbReference>
<proteinExistence type="predicted"/>
<gene>
    <name evidence="1" type="ORF">COCVIDRAFT_16034</name>
</gene>
<dbReference type="HOGENOM" id="CLU_1895834_0_0_1"/>
<accession>W7EJV1</accession>
<sequence length="134" mass="14284">MSDSALSPGQTNGIQPKLVFNQGSSFQLGAPDQMRPTTNTEAEIGMKETLHDGSTDMHPLSSYSMDNSVVSSSDNADIELSSLDLGFNSSSSLDLIGSRVIASSLVLKVVISMATFSDICFTRAKEVQPHIQTL</sequence>
<protein>
    <submittedName>
        <fullName evidence="1">Uncharacterized protein</fullName>
    </submittedName>
</protein>
<evidence type="ECO:0000313" key="2">
    <source>
        <dbReference type="Proteomes" id="UP000054337"/>
    </source>
</evidence>
<dbReference type="RefSeq" id="XP_014556603.1">
    <property type="nucleotide sequence ID" value="XM_014701117.1"/>
</dbReference>
<dbReference type="GeneID" id="26251761"/>
<reference evidence="1 2" key="1">
    <citation type="journal article" date="2013" name="PLoS Genet.">
        <title>Comparative genome structure, secondary metabolite, and effector coding capacity across Cochliobolus pathogens.</title>
        <authorList>
            <person name="Condon B.J."/>
            <person name="Leng Y."/>
            <person name="Wu D."/>
            <person name="Bushley K.E."/>
            <person name="Ohm R.A."/>
            <person name="Otillar R."/>
            <person name="Martin J."/>
            <person name="Schackwitz W."/>
            <person name="Grimwood J."/>
            <person name="MohdZainudin N."/>
            <person name="Xue C."/>
            <person name="Wang R."/>
            <person name="Manning V.A."/>
            <person name="Dhillon B."/>
            <person name="Tu Z.J."/>
            <person name="Steffenson B.J."/>
            <person name="Salamov A."/>
            <person name="Sun H."/>
            <person name="Lowry S."/>
            <person name="LaButti K."/>
            <person name="Han J."/>
            <person name="Copeland A."/>
            <person name="Lindquist E."/>
            <person name="Barry K."/>
            <person name="Schmutz J."/>
            <person name="Baker S.E."/>
            <person name="Ciuffetti L.M."/>
            <person name="Grigoriev I.V."/>
            <person name="Zhong S."/>
            <person name="Turgeon B.G."/>
        </authorList>
    </citation>
    <scope>NUCLEOTIDE SEQUENCE [LARGE SCALE GENOMIC DNA]</scope>
    <source>
        <strain evidence="1 2">FI3</strain>
    </source>
</reference>
<dbReference type="Proteomes" id="UP000054337">
    <property type="component" value="Unassembled WGS sequence"/>
</dbReference>